<keyword evidence="10" id="KW-1185">Reference proteome</keyword>
<proteinExistence type="inferred from homology"/>
<evidence type="ECO:0000313" key="9">
    <source>
        <dbReference type="EMBL" id="GMR28763.1"/>
    </source>
</evidence>
<feature type="transmembrane region" description="Helical" evidence="7">
    <location>
        <begin position="189"/>
        <end position="211"/>
    </location>
</feature>
<comment type="subcellular location">
    <subcellularLocation>
        <location evidence="1">Cell membrane</location>
        <topology evidence="1">Multi-pass membrane protein</topology>
    </subcellularLocation>
</comment>
<reference evidence="10" key="1">
    <citation type="submission" date="2023-07" db="EMBL/GenBank/DDBJ databases">
        <title>Genome sequence of Stenotrophomonas sp. Alg010 isolated from Sargassum waste.</title>
        <authorList>
            <person name="Mohapatra"/>
            <person name="B.R."/>
        </authorList>
    </citation>
    <scope>NUCLEOTIDE SEQUENCE [LARGE SCALE GENOMIC DNA]</scope>
    <source>
        <strain evidence="10">Alg010</strain>
    </source>
</reference>
<feature type="domain" description="Type II secretion system protein GspF" evidence="8">
    <location>
        <begin position="231"/>
        <end position="352"/>
    </location>
</feature>
<evidence type="ECO:0000256" key="7">
    <source>
        <dbReference type="SAM" id="Phobius"/>
    </source>
</evidence>
<name>A0ABQ6QG30_9GAMM</name>
<evidence type="ECO:0000259" key="8">
    <source>
        <dbReference type="Pfam" id="PF00482"/>
    </source>
</evidence>
<dbReference type="Gene3D" id="1.20.81.30">
    <property type="entry name" value="Type II secretion system (T2SS), domain F"/>
    <property type="match status" value="2"/>
</dbReference>
<dbReference type="InterPro" id="IPR003004">
    <property type="entry name" value="GspF/PilC"/>
</dbReference>
<evidence type="ECO:0000256" key="2">
    <source>
        <dbReference type="ARBA" id="ARBA00005745"/>
    </source>
</evidence>
<dbReference type="InterPro" id="IPR018076">
    <property type="entry name" value="T2SS_GspF_dom"/>
</dbReference>
<dbReference type="PANTHER" id="PTHR30012:SF0">
    <property type="entry name" value="TYPE II SECRETION SYSTEM PROTEIN F-RELATED"/>
    <property type="match status" value="1"/>
</dbReference>
<feature type="transmembrane region" description="Helical" evidence="7">
    <location>
        <begin position="157"/>
        <end position="177"/>
    </location>
</feature>
<dbReference type="Pfam" id="PF00482">
    <property type="entry name" value="T2SSF"/>
    <property type="match status" value="2"/>
</dbReference>
<keyword evidence="3" id="KW-1003">Cell membrane</keyword>
<dbReference type="Proteomes" id="UP001306668">
    <property type="component" value="Unassembled WGS sequence"/>
</dbReference>
<evidence type="ECO:0000256" key="4">
    <source>
        <dbReference type="ARBA" id="ARBA00022692"/>
    </source>
</evidence>
<protein>
    <submittedName>
        <fullName evidence="9">Type II secretion system F family protein</fullName>
    </submittedName>
</protein>
<accession>A0ABQ6QG30</accession>
<gene>
    <name evidence="9" type="ORF">STENOSP10_29840</name>
</gene>
<organism evidence="9 10">
    <name type="scientific">Stenotrophomonas sepilia</name>
    <dbReference type="NCBI Taxonomy" id="2860290"/>
    <lineage>
        <taxon>Bacteria</taxon>
        <taxon>Pseudomonadati</taxon>
        <taxon>Pseudomonadota</taxon>
        <taxon>Gammaproteobacteria</taxon>
        <taxon>Lysobacterales</taxon>
        <taxon>Lysobacteraceae</taxon>
        <taxon>Stenotrophomonas</taxon>
        <taxon>Stenotrophomonas maltophilia group</taxon>
    </lineage>
</organism>
<evidence type="ECO:0000313" key="10">
    <source>
        <dbReference type="Proteomes" id="UP001306668"/>
    </source>
</evidence>
<comment type="caution">
    <text evidence="9">The sequence shown here is derived from an EMBL/GenBank/DDBJ whole genome shotgun (WGS) entry which is preliminary data.</text>
</comment>
<dbReference type="EMBL" id="BTRJ01000034">
    <property type="protein sequence ID" value="GMR28763.1"/>
    <property type="molecule type" value="Genomic_DNA"/>
</dbReference>
<keyword evidence="6 7" id="KW-0472">Membrane</keyword>
<dbReference type="InterPro" id="IPR042094">
    <property type="entry name" value="T2SS_GspF_sf"/>
</dbReference>
<evidence type="ECO:0000256" key="3">
    <source>
        <dbReference type="ARBA" id="ARBA00022475"/>
    </source>
</evidence>
<keyword evidence="4 7" id="KW-0812">Transmembrane</keyword>
<dbReference type="RefSeq" id="WP_338167958.1">
    <property type="nucleotide sequence ID" value="NZ_BTRJ01000034.1"/>
</dbReference>
<keyword evidence="5 7" id="KW-1133">Transmembrane helix</keyword>
<feature type="transmembrane region" description="Helical" evidence="7">
    <location>
        <begin position="332"/>
        <end position="352"/>
    </location>
</feature>
<dbReference type="PANTHER" id="PTHR30012">
    <property type="entry name" value="GENERAL SECRETION PATHWAY PROTEIN"/>
    <property type="match status" value="1"/>
</dbReference>
<evidence type="ECO:0000256" key="1">
    <source>
        <dbReference type="ARBA" id="ARBA00004651"/>
    </source>
</evidence>
<sequence>MSIIQRFLVWASTYDWFVRAQLSADARKNVYTLLSVMLENGQKLDDSLHELYAIFSDEGRTPGAPVAVFLQEAIKRTNEGRPINEAMARYISPEEASMIAAGERSGRLRESFTAAIDKLAKQKAILGAVAKGLAYPMFLCVFLAAIMLIVSHKLMPALAQAVDLRMLTGPLALLHILSNIVTHHGIKILAALVIAIAWAGWSLPNLTGNLRYHLDKLPPWSVYRAMQGSTFLLNIGVMLRSGIPLLSILTLLQRGANPYIRERIDACIRGINGGQNLGEALYKSELDFPDPVAVRLIRVFASREGFDIALSRFANEWADSTVNRVKTAMAGVFYIALLAVGCVIGLLVLGMFDLQSLMTSLPSRR</sequence>
<comment type="similarity">
    <text evidence="2">Belongs to the GSP F family.</text>
</comment>
<evidence type="ECO:0000256" key="6">
    <source>
        <dbReference type="ARBA" id="ARBA00023136"/>
    </source>
</evidence>
<feature type="domain" description="Type II secretion system protein GspF" evidence="8">
    <location>
        <begin position="32"/>
        <end position="156"/>
    </location>
</feature>
<feature type="transmembrane region" description="Helical" evidence="7">
    <location>
        <begin position="133"/>
        <end position="151"/>
    </location>
</feature>
<evidence type="ECO:0000256" key="5">
    <source>
        <dbReference type="ARBA" id="ARBA00022989"/>
    </source>
</evidence>
<feature type="transmembrane region" description="Helical" evidence="7">
    <location>
        <begin position="231"/>
        <end position="252"/>
    </location>
</feature>